<reference evidence="2 3" key="1">
    <citation type="submission" date="2018-11" db="EMBL/GenBank/DDBJ databases">
        <title>Whole genome sequencing of an environmental sample.</title>
        <authorList>
            <person name="Sarangi A.N."/>
            <person name="Singh D."/>
            <person name="Tripathy S."/>
        </authorList>
    </citation>
    <scope>NUCLEOTIDE SEQUENCE [LARGE SCALE GENOMIC DNA]</scope>
    <source>
        <strain evidence="2 3">Lakshadweep</strain>
    </source>
</reference>
<keyword evidence="2" id="KW-0808">Transferase</keyword>
<dbReference type="PANTHER" id="PTHR12526">
    <property type="entry name" value="GLYCOSYLTRANSFERASE"/>
    <property type="match status" value="1"/>
</dbReference>
<evidence type="ECO:0000313" key="2">
    <source>
        <dbReference type="EMBL" id="RZM74999.1"/>
    </source>
</evidence>
<dbReference type="EMBL" id="QVFV01000010">
    <property type="protein sequence ID" value="RZM74999.1"/>
    <property type="molecule type" value="Genomic_DNA"/>
</dbReference>
<proteinExistence type="predicted"/>
<dbReference type="RefSeq" id="WP_052288386.1">
    <property type="nucleotide sequence ID" value="NZ_QVFV01000010.1"/>
</dbReference>
<comment type="caution">
    <text evidence="2">The sequence shown here is derived from an EMBL/GenBank/DDBJ whole genome shotgun (WGS) entry which is preliminary data.</text>
</comment>
<dbReference type="SUPFAM" id="SSF53756">
    <property type="entry name" value="UDP-Glycosyltransferase/glycogen phosphorylase"/>
    <property type="match status" value="1"/>
</dbReference>
<evidence type="ECO:0000313" key="3">
    <source>
        <dbReference type="Proteomes" id="UP000292459"/>
    </source>
</evidence>
<keyword evidence="3" id="KW-1185">Reference proteome</keyword>
<dbReference type="GO" id="GO:0016757">
    <property type="term" value="F:glycosyltransferase activity"/>
    <property type="evidence" value="ECO:0007669"/>
    <property type="project" value="InterPro"/>
</dbReference>
<dbReference type="OrthoDB" id="9801573at2"/>
<dbReference type="Pfam" id="PF00534">
    <property type="entry name" value="Glycos_transf_1"/>
    <property type="match status" value="1"/>
</dbReference>
<gene>
    <name evidence="2" type="ORF">DYY88_22020</name>
</gene>
<protein>
    <submittedName>
        <fullName evidence="2">Glycosyltransferase</fullName>
    </submittedName>
</protein>
<accession>A0A4Q7E0L3</accession>
<dbReference type="InterPro" id="IPR001296">
    <property type="entry name" value="Glyco_trans_1"/>
</dbReference>
<dbReference type="PANTHER" id="PTHR12526:SF630">
    <property type="entry name" value="GLYCOSYLTRANSFERASE"/>
    <property type="match status" value="1"/>
</dbReference>
<name>A0A4Q7E0L3_9CYAN</name>
<dbReference type="CDD" id="cd03801">
    <property type="entry name" value="GT4_PimA-like"/>
    <property type="match status" value="1"/>
</dbReference>
<dbReference type="Proteomes" id="UP000292459">
    <property type="component" value="Unassembled WGS sequence"/>
</dbReference>
<dbReference type="Gene3D" id="3.40.50.2000">
    <property type="entry name" value="Glycogen Phosphorylase B"/>
    <property type="match status" value="2"/>
</dbReference>
<evidence type="ECO:0000259" key="1">
    <source>
        <dbReference type="Pfam" id="PF00534"/>
    </source>
</evidence>
<sequence>MSGNTKPNLKILVQHRHKNDEIAGVLTYIDSLCQELSERNIEYKILSTSESDISRWLREILWADVVYMHSNNPVFALISKLLLKKVALMYHYKFYLTECLSTDISFVERLKIEINHLSKVDHLSWKWKVGRLSQLFKLGGRLTASYLADELLANTEFMANSTFLPKEISVFPYPCPNDIIINFEQKLFSRLNTPYTFTFAGRLTHDKGVDILLASAKRLLAEGLDYKINIIGTGHSKAALEKLSKEYSLASKVHFLGRLHLDQVLEYMQDSLAVVVPSRWQEPAGRVLLESASVGTLVIAARVGGLPELGRDECLYFEKDDDDGLYEAMKLCLEDPYDAYKRGIEFQKRIQREHNISRHVDSLLNLFVGM</sequence>
<feature type="domain" description="Glycosyl transferase family 1" evidence="1">
    <location>
        <begin position="192"/>
        <end position="342"/>
    </location>
</feature>
<organism evidence="2 3">
    <name type="scientific">Leptolyngbya iicbica LK</name>
    <dbReference type="NCBI Taxonomy" id="2294035"/>
    <lineage>
        <taxon>Bacteria</taxon>
        <taxon>Bacillati</taxon>
        <taxon>Cyanobacteriota</taxon>
        <taxon>Cyanophyceae</taxon>
        <taxon>Leptolyngbyales</taxon>
        <taxon>Leptolyngbyaceae</taxon>
        <taxon>Leptolyngbya group</taxon>
        <taxon>Leptolyngbya</taxon>
        <taxon>Leptolyngbya iicbica</taxon>
    </lineage>
</organism>
<dbReference type="AlphaFoldDB" id="A0A4Q7E0L3"/>